<dbReference type="EMBL" id="AGCK01000287">
    <property type="protein sequence ID" value="EHM40434.1"/>
    <property type="molecule type" value="Genomic_DNA"/>
</dbReference>
<gene>
    <name evidence="1" type="ORF">HMPREF0372_03505</name>
</gene>
<dbReference type="Proteomes" id="UP000004459">
    <property type="component" value="Unassembled WGS sequence"/>
</dbReference>
<evidence type="ECO:0000313" key="2">
    <source>
        <dbReference type="Proteomes" id="UP000004459"/>
    </source>
</evidence>
<comment type="caution">
    <text evidence="1">The sequence shown here is derived from an EMBL/GenBank/DDBJ whole genome shotgun (WGS) entry which is preliminary data.</text>
</comment>
<proteinExistence type="predicted"/>
<name>G9YVE0_FLAPL</name>
<reference evidence="1 2" key="1">
    <citation type="submission" date="2011-08" db="EMBL/GenBank/DDBJ databases">
        <authorList>
            <person name="Weinstock G."/>
            <person name="Sodergren E."/>
            <person name="Clifton S."/>
            <person name="Fulton L."/>
            <person name="Fulton B."/>
            <person name="Courtney L."/>
            <person name="Fronick C."/>
            <person name="Harrison M."/>
            <person name="Strong C."/>
            <person name="Farmer C."/>
            <person name="Delahaunty K."/>
            <person name="Markovic C."/>
            <person name="Hall O."/>
            <person name="Minx P."/>
            <person name="Tomlinson C."/>
            <person name="Mitreva M."/>
            <person name="Hou S."/>
            <person name="Chen J."/>
            <person name="Wollam A."/>
            <person name="Pepin K.H."/>
            <person name="Johnson M."/>
            <person name="Bhonagiri V."/>
            <person name="Zhang X."/>
            <person name="Suruliraj S."/>
            <person name="Warren W."/>
            <person name="Chinwalla A."/>
            <person name="Mardis E.R."/>
            <person name="Wilson R.K."/>
        </authorList>
    </citation>
    <scope>NUCLEOTIDE SEQUENCE [LARGE SCALE GENOMIC DNA]</scope>
    <source>
        <strain evidence="1 2">ATCC 29863</strain>
    </source>
</reference>
<evidence type="ECO:0000313" key="1">
    <source>
        <dbReference type="EMBL" id="EHM40434.1"/>
    </source>
</evidence>
<dbReference type="HOGENOM" id="CLU_2381912_0_0_9"/>
<protein>
    <submittedName>
        <fullName evidence="1">Uncharacterized protein</fullName>
    </submittedName>
</protein>
<sequence>MRVLFLFCGGGKGDAGGDKPRPYSSAMVPLPPNVGAALVAARPNPAAGIGPAPAILRVSFRLLNNVGADARIGPPIRPQIDRGRVWAPAPTALQ</sequence>
<accession>G9YVE0</accession>
<dbReference type="AlphaFoldDB" id="G9YVE0"/>
<organism evidence="1 2">
    <name type="scientific">Flavonifractor plautii ATCC 29863</name>
    <dbReference type="NCBI Taxonomy" id="411475"/>
    <lineage>
        <taxon>Bacteria</taxon>
        <taxon>Bacillati</taxon>
        <taxon>Bacillota</taxon>
        <taxon>Clostridia</taxon>
        <taxon>Eubacteriales</taxon>
        <taxon>Oscillospiraceae</taxon>
        <taxon>Flavonifractor</taxon>
    </lineage>
</organism>